<protein>
    <submittedName>
        <fullName evidence="1">Uncharacterized protein</fullName>
    </submittedName>
</protein>
<dbReference type="Proteomes" id="UP000091857">
    <property type="component" value="Chromosome 1"/>
</dbReference>
<reference evidence="2" key="1">
    <citation type="journal article" date="2016" name="Nat. Biotechnol.">
        <title>Sequencing wild and cultivated cassava and related species reveals extensive interspecific hybridization and genetic diversity.</title>
        <authorList>
            <person name="Bredeson J.V."/>
            <person name="Lyons J.B."/>
            <person name="Prochnik S.E."/>
            <person name="Wu G.A."/>
            <person name="Ha C.M."/>
            <person name="Edsinger-Gonzales E."/>
            <person name="Grimwood J."/>
            <person name="Schmutz J."/>
            <person name="Rabbi I.Y."/>
            <person name="Egesi C."/>
            <person name="Nauluvula P."/>
            <person name="Lebot V."/>
            <person name="Ndunguru J."/>
            <person name="Mkamilo G."/>
            <person name="Bart R.S."/>
            <person name="Setter T.L."/>
            <person name="Gleadow R.M."/>
            <person name="Kulakow P."/>
            <person name="Ferguson M.E."/>
            <person name="Rounsley S."/>
            <person name="Rokhsar D.S."/>
        </authorList>
    </citation>
    <scope>NUCLEOTIDE SEQUENCE [LARGE SCALE GENOMIC DNA]</scope>
    <source>
        <strain evidence="2">cv. AM560-2</strain>
    </source>
</reference>
<sequence>MCYLLKTAHKLFDEIAKRNLHIRNSIYRLYFTSTLHEYTGYKDSVEFYHEKDNVFLWTSKISELVRKKQHERAIGLFKTMLLSDQRPNFVTLVSLIRALGAFSCQEVIRVAHAYVIKLGFELEAPVVTALLGLYSMFDIGIACKLFEHSLHKDVVLWSAMVSACVKNEKYKEAIHYFRRMLYYGMETNHVTVISVLPAGAHLGGLCFVNQIHGFSIKRVFYSLTNVQNSLVDVYAKSGELKASISLFNGMWQKDLVSWRTMICMCIENECPREGLNIFLKMQYSNIEPDEIIIRHAILASVKAKEIKFGLGFHACIEKNGFLAFISVGTSLLQMYAKYGKFGSARMVFDQLDNKDLIAWSAIISVHARGGQPHDALSAFKQMQSINEKPNKVTFVSLLQACTALGAQELGESIHGFVTKAGYSSNIYLKSCLIDLYCKLGRIKQCKALFDETSTKDVVCWSSMIKGYGWNGYGFEALETFSKMLNCGVKPNDTVFLSVLSACSQCGLEHEGRRWFYSMQEKHGITPKLAHYACMVDLLSRQGNIEEALKFVKEMPVEPDKRIWGALLAGCRSKCEGSTKVAEFVFQQLSALDPEDTSCYETL</sequence>
<organism evidence="1 2">
    <name type="scientific">Manihot esculenta</name>
    <name type="common">Cassava</name>
    <name type="synonym">Jatropha manihot</name>
    <dbReference type="NCBI Taxonomy" id="3983"/>
    <lineage>
        <taxon>Eukaryota</taxon>
        <taxon>Viridiplantae</taxon>
        <taxon>Streptophyta</taxon>
        <taxon>Embryophyta</taxon>
        <taxon>Tracheophyta</taxon>
        <taxon>Spermatophyta</taxon>
        <taxon>Magnoliopsida</taxon>
        <taxon>eudicotyledons</taxon>
        <taxon>Gunneridae</taxon>
        <taxon>Pentapetalae</taxon>
        <taxon>rosids</taxon>
        <taxon>fabids</taxon>
        <taxon>Malpighiales</taxon>
        <taxon>Euphorbiaceae</taxon>
        <taxon>Crotonoideae</taxon>
        <taxon>Manihoteae</taxon>
        <taxon>Manihot</taxon>
    </lineage>
</organism>
<proteinExistence type="predicted"/>
<evidence type="ECO:0000313" key="1">
    <source>
        <dbReference type="EMBL" id="KAG8663832.1"/>
    </source>
</evidence>
<name>A0ACB7IG25_MANES</name>
<comment type="caution">
    <text evidence="1">The sequence shown here is derived from an EMBL/GenBank/DDBJ whole genome shotgun (WGS) entry which is preliminary data.</text>
</comment>
<keyword evidence="2" id="KW-1185">Reference proteome</keyword>
<dbReference type="EMBL" id="CM004387">
    <property type="protein sequence ID" value="KAG8663832.1"/>
    <property type="molecule type" value="Genomic_DNA"/>
</dbReference>
<accession>A0ACB7IG25</accession>
<evidence type="ECO:0000313" key="2">
    <source>
        <dbReference type="Proteomes" id="UP000091857"/>
    </source>
</evidence>
<gene>
    <name evidence="1" type="ORF">MANES_01G257100v8</name>
</gene>